<evidence type="ECO:0000313" key="3">
    <source>
        <dbReference type="Proteomes" id="UP000218899"/>
    </source>
</evidence>
<proteinExistence type="predicted"/>
<dbReference type="GO" id="GO:0032259">
    <property type="term" value="P:methylation"/>
    <property type="evidence" value="ECO:0007669"/>
    <property type="project" value="UniProtKB-KW"/>
</dbReference>
<dbReference type="GO" id="GO:0008168">
    <property type="term" value="F:methyltransferase activity"/>
    <property type="evidence" value="ECO:0007669"/>
    <property type="project" value="UniProtKB-KW"/>
</dbReference>
<reference evidence="2 3" key="1">
    <citation type="submission" date="2015-08" db="EMBL/GenBank/DDBJ databases">
        <title>Complete genome sequence of Sulfurifustis variabilis.</title>
        <authorList>
            <person name="Miura A."/>
            <person name="Kojima H."/>
            <person name="Fukui M."/>
        </authorList>
    </citation>
    <scope>NUCLEOTIDE SEQUENCE [LARGE SCALE GENOMIC DNA]</scope>
    <source>
        <strain evidence="3">skN76</strain>
    </source>
</reference>
<organism evidence="2 3">
    <name type="scientific">Sulfurifustis variabilis</name>
    <dbReference type="NCBI Taxonomy" id="1675686"/>
    <lineage>
        <taxon>Bacteria</taxon>
        <taxon>Pseudomonadati</taxon>
        <taxon>Pseudomonadota</taxon>
        <taxon>Gammaproteobacteria</taxon>
        <taxon>Acidiferrobacterales</taxon>
        <taxon>Acidiferrobacteraceae</taxon>
        <taxon>Sulfurifustis</taxon>
    </lineage>
</organism>
<keyword evidence="2" id="KW-0808">Transferase</keyword>
<dbReference type="SUPFAM" id="SSF54593">
    <property type="entry name" value="Glyoxalase/Bleomycin resistance protein/Dihydroxybiphenyl dioxygenase"/>
    <property type="match status" value="1"/>
</dbReference>
<evidence type="ECO:0000313" key="2">
    <source>
        <dbReference type="EMBL" id="BAU47333.1"/>
    </source>
</evidence>
<keyword evidence="2" id="KW-0489">Methyltransferase</keyword>
<protein>
    <submittedName>
        <fullName evidence="2">3-demethylubiquinone-9 3-methyltransferase</fullName>
    </submittedName>
</protein>
<feature type="domain" description="PhnB-like" evidence="1">
    <location>
        <begin position="2"/>
        <end position="133"/>
    </location>
</feature>
<accession>A0A1B4V1N4</accession>
<sequence length="136" mass="14978">MQIQPYLFYNGRCREAVEFYRRALGAEVTALMRFKDSPEPLPPDKVPPGSEDKIMHASFRIGDTEVMASDGCGEASDFRGFSLSLSAANETEAEKMFAALADGGQVQMPLAKTFFSPRFGMVADRFGVPWMIVVVA</sequence>
<keyword evidence="2" id="KW-0830">Ubiquinone</keyword>
<dbReference type="OrthoDB" id="9795306at2"/>
<dbReference type="Pfam" id="PF06983">
    <property type="entry name" value="3-dmu-9_3-mt"/>
    <property type="match status" value="1"/>
</dbReference>
<keyword evidence="3" id="KW-1185">Reference proteome</keyword>
<dbReference type="Gene3D" id="3.10.180.10">
    <property type="entry name" value="2,3-Dihydroxybiphenyl 1,2-Dioxygenase, domain 1"/>
    <property type="match status" value="1"/>
</dbReference>
<gene>
    <name evidence="2" type="ORF">SVA_0754</name>
</gene>
<dbReference type="EMBL" id="AP014936">
    <property type="protein sequence ID" value="BAU47333.1"/>
    <property type="molecule type" value="Genomic_DNA"/>
</dbReference>
<dbReference type="PANTHER" id="PTHR33990">
    <property type="entry name" value="PROTEIN YJDN-RELATED"/>
    <property type="match status" value="1"/>
</dbReference>
<dbReference type="PANTHER" id="PTHR33990:SF1">
    <property type="entry name" value="PROTEIN YJDN"/>
    <property type="match status" value="1"/>
</dbReference>
<dbReference type="InterPro" id="IPR029068">
    <property type="entry name" value="Glyas_Bleomycin-R_OHBP_Dase"/>
</dbReference>
<dbReference type="InterPro" id="IPR028973">
    <property type="entry name" value="PhnB-like"/>
</dbReference>
<dbReference type="Proteomes" id="UP000218899">
    <property type="component" value="Chromosome"/>
</dbReference>
<dbReference type="CDD" id="cd06588">
    <property type="entry name" value="PhnB_like"/>
    <property type="match status" value="1"/>
</dbReference>
<name>A0A1B4V1N4_9GAMM</name>
<dbReference type="RefSeq" id="WP_096458989.1">
    <property type="nucleotide sequence ID" value="NZ_AP014936.1"/>
</dbReference>
<evidence type="ECO:0000259" key="1">
    <source>
        <dbReference type="Pfam" id="PF06983"/>
    </source>
</evidence>
<dbReference type="AlphaFoldDB" id="A0A1B4V1N4"/>
<dbReference type="KEGG" id="sva:SVA_0754"/>